<dbReference type="Gene3D" id="3.30.420.270">
    <property type="match status" value="1"/>
</dbReference>
<evidence type="ECO:0000313" key="9">
    <source>
        <dbReference type="EMBL" id="TCT10620.1"/>
    </source>
</evidence>
<name>A0A4R3MAU3_9HYPH</name>
<dbReference type="AlphaFoldDB" id="A0A4R3MAU3"/>
<evidence type="ECO:0000256" key="7">
    <source>
        <dbReference type="RuleBase" id="RU003879"/>
    </source>
</evidence>
<evidence type="ECO:0000256" key="8">
    <source>
        <dbReference type="SAM" id="Phobius"/>
    </source>
</evidence>
<dbReference type="PANTHER" id="PTHR30558:SF3">
    <property type="entry name" value="BIOPOLYMER TRANSPORT PROTEIN EXBD-RELATED"/>
    <property type="match status" value="1"/>
</dbReference>
<feature type="transmembrane region" description="Helical" evidence="8">
    <location>
        <begin position="12"/>
        <end position="32"/>
    </location>
</feature>
<keyword evidence="7" id="KW-0813">Transport</keyword>
<keyword evidence="5 8" id="KW-1133">Transmembrane helix</keyword>
<dbReference type="Pfam" id="PF02472">
    <property type="entry name" value="ExbD"/>
    <property type="match status" value="1"/>
</dbReference>
<evidence type="ECO:0000256" key="1">
    <source>
        <dbReference type="ARBA" id="ARBA00004162"/>
    </source>
</evidence>
<dbReference type="GO" id="GO:0022857">
    <property type="term" value="F:transmembrane transporter activity"/>
    <property type="evidence" value="ECO:0007669"/>
    <property type="project" value="InterPro"/>
</dbReference>
<evidence type="ECO:0000256" key="2">
    <source>
        <dbReference type="ARBA" id="ARBA00005811"/>
    </source>
</evidence>
<dbReference type="GO" id="GO:0005886">
    <property type="term" value="C:plasma membrane"/>
    <property type="evidence" value="ECO:0007669"/>
    <property type="project" value="UniProtKB-SubCell"/>
</dbReference>
<accession>A0A4R3MAU3</accession>
<proteinExistence type="inferred from homology"/>
<evidence type="ECO:0000256" key="3">
    <source>
        <dbReference type="ARBA" id="ARBA00022475"/>
    </source>
</evidence>
<comment type="subcellular location">
    <subcellularLocation>
        <location evidence="1">Cell membrane</location>
        <topology evidence="1">Single-pass membrane protein</topology>
    </subcellularLocation>
    <subcellularLocation>
        <location evidence="7">Cell membrane</location>
        <topology evidence="7">Single-pass type II membrane protein</topology>
    </subcellularLocation>
</comment>
<keyword evidence="3" id="KW-1003">Cell membrane</keyword>
<dbReference type="InterPro" id="IPR003400">
    <property type="entry name" value="ExbD"/>
</dbReference>
<keyword evidence="7" id="KW-0653">Protein transport</keyword>
<gene>
    <name evidence="9" type="ORF">EDC22_105119</name>
</gene>
<evidence type="ECO:0000313" key="10">
    <source>
        <dbReference type="Proteomes" id="UP000295678"/>
    </source>
</evidence>
<dbReference type="RefSeq" id="WP_165926856.1">
    <property type="nucleotide sequence ID" value="NZ_SMAK01000005.1"/>
</dbReference>
<reference evidence="9 10" key="1">
    <citation type="submission" date="2019-03" db="EMBL/GenBank/DDBJ databases">
        <title>Genomic Encyclopedia of Type Strains, Phase IV (KMG-IV): sequencing the most valuable type-strain genomes for metagenomic binning, comparative biology and taxonomic classification.</title>
        <authorList>
            <person name="Goeker M."/>
        </authorList>
    </citation>
    <scope>NUCLEOTIDE SEQUENCE [LARGE SCALE GENOMIC DNA]</scope>
    <source>
        <strain evidence="9 10">DSM 19345</strain>
    </source>
</reference>
<dbReference type="EMBL" id="SMAK01000005">
    <property type="protein sequence ID" value="TCT10620.1"/>
    <property type="molecule type" value="Genomic_DNA"/>
</dbReference>
<evidence type="ECO:0000256" key="5">
    <source>
        <dbReference type="ARBA" id="ARBA00022989"/>
    </source>
</evidence>
<organism evidence="9 10">
    <name type="scientific">Tepidamorphus gemmatus</name>
    <dbReference type="NCBI Taxonomy" id="747076"/>
    <lineage>
        <taxon>Bacteria</taxon>
        <taxon>Pseudomonadati</taxon>
        <taxon>Pseudomonadota</taxon>
        <taxon>Alphaproteobacteria</taxon>
        <taxon>Hyphomicrobiales</taxon>
        <taxon>Tepidamorphaceae</taxon>
        <taxon>Tepidamorphus</taxon>
    </lineage>
</organism>
<dbReference type="GO" id="GO:0015031">
    <property type="term" value="P:protein transport"/>
    <property type="evidence" value="ECO:0007669"/>
    <property type="project" value="UniProtKB-KW"/>
</dbReference>
<keyword evidence="10" id="KW-1185">Reference proteome</keyword>
<evidence type="ECO:0000256" key="6">
    <source>
        <dbReference type="ARBA" id="ARBA00023136"/>
    </source>
</evidence>
<comment type="caution">
    <text evidence="9">The sequence shown here is derived from an EMBL/GenBank/DDBJ whole genome shotgun (WGS) entry which is preliminary data.</text>
</comment>
<sequence>MRVEAAGPKRRGTGLTALIDVVFLLLLFFMLASTFSRFAIVEVALGGRAGVAPAADVVAVLLGVDGEGNLHVNGARVGPEALAEALRAATGGEPARILVRPAAGASVQDIVRALERARSAGVGDVILVR</sequence>
<comment type="similarity">
    <text evidence="2 7">Belongs to the ExbD/TolR family.</text>
</comment>
<keyword evidence="6 8" id="KW-0472">Membrane</keyword>
<dbReference type="PANTHER" id="PTHR30558">
    <property type="entry name" value="EXBD MEMBRANE COMPONENT OF PMF-DRIVEN MACROMOLECULE IMPORT SYSTEM"/>
    <property type="match status" value="1"/>
</dbReference>
<evidence type="ECO:0000256" key="4">
    <source>
        <dbReference type="ARBA" id="ARBA00022692"/>
    </source>
</evidence>
<protein>
    <submittedName>
        <fullName evidence="9">Outer membrane transport energization protein ExbD</fullName>
    </submittedName>
</protein>
<keyword evidence="4 7" id="KW-0812">Transmembrane</keyword>
<dbReference type="Proteomes" id="UP000295678">
    <property type="component" value="Unassembled WGS sequence"/>
</dbReference>